<organism evidence="13 14">
    <name type="scientific">Pontivivens ytuae</name>
    <dbReference type="NCBI Taxonomy" id="2789856"/>
    <lineage>
        <taxon>Bacteria</taxon>
        <taxon>Pseudomonadati</taxon>
        <taxon>Pseudomonadota</taxon>
        <taxon>Alphaproteobacteria</taxon>
        <taxon>Rhodobacterales</taxon>
        <taxon>Paracoccaceae</taxon>
        <taxon>Pontivivens</taxon>
    </lineage>
</organism>
<evidence type="ECO:0000256" key="9">
    <source>
        <dbReference type="ARBA" id="ARBA00032554"/>
    </source>
</evidence>
<dbReference type="Gene3D" id="3.30.230.10">
    <property type="match status" value="1"/>
</dbReference>
<accession>A0A7S9LW13</accession>
<evidence type="ECO:0000259" key="11">
    <source>
        <dbReference type="Pfam" id="PF00288"/>
    </source>
</evidence>
<dbReference type="InterPro" id="IPR013750">
    <property type="entry name" value="GHMP_kinase_C_dom"/>
</dbReference>
<dbReference type="GO" id="GO:0005524">
    <property type="term" value="F:ATP binding"/>
    <property type="evidence" value="ECO:0007669"/>
    <property type="project" value="UniProtKB-UniRule"/>
</dbReference>
<keyword evidence="5 10" id="KW-0547">Nucleotide-binding</keyword>
<evidence type="ECO:0000256" key="2">
    <source>
        <dbReference type="ARBA" id="ARBA00012052"/>
    </source>
</evidence>
<keyword evidence="8 10" id="KW-0414">Isoprene biosynthesis</keyword>
<dbReference type="InterPro" id="IPR004424">
    <property type="entry name" value="IspE"/>
</dbReference>
<dbReference type="SUPFAM" id="SSF54211">
    <property type="entry name" value="Ribosomal protein S5 domain 2-like"/>
    <property type="match status" value="1"/>
</dbReference>
<evidence type="ECO:0000256" key="3">
    <source>
        <dbReference type="ARBA" id="ARBA00017473"/>
    </source>
</evidence>
<dbReference type="Pfam" id="PF08544">
    <property type="entry name" value="GHMP_kinases_C"/>
    <property type="match status" value="1"/>
</dbReference>
<keyword evidence="4 10" id="KW-0808">Transferase</keyword>
<dbReference type="Gene3D" id="3.30.70.890">
    <property type="entry name" value="GHMP kinase, C-terminal domain"/>
    <property type="match status" value="1"/>
</dbReference>
<dbReference type="Pfam" id="PF00288">
    <property type="entry name" value="GHMP_kinases_N"/>
    <property type="match status" value="1"/>
</dbReference>
<dbReference type="InterPro" id="IPR036554">
    <property type="entry name" value="GHMP_kinase_C_sf"/>
</dbReference>
<dbReference type="HAMAP" id="MF_00061">
    <property type="entry name" value="IspE"/>
    <property type="match status" value="1"/>
</dbReference>
<evidence type="ECO:0000256" key="7">
    <source>
        <dbReference type="ARBA" id="ARBA00022840"/>
    </source>
</evidence>
<evidence type="ECO:0000313" key="14">
    <source>
        <dbReference type="Proteomes" id="UP000594800"/>
    </source>
</evidence>
<evidence type="ECO:0000313" key="13">
    <source>
        <dbReference type="EMBL" id="QPH56216.1"/>
    </source>
</evidence>
<feature type="domain" description="GHMP kinase C-terminal" evidence="12">
    <location>
        <begin position="198"/>
        <end position="261"/>
    </location>
</feature>
<reference evidence="13 14" key="1">
    <citation type="submission" date="2020-11" db="EMBL/GenBank/DDBJ databases">
        <title>Description of Pontivivens ytuae sp. nov. isolated from deep sea sediment of Mariana Trench.</title>
        <authorList>
            <person name="Wang Z."/>
            <person name="Sun Q.-L."/>
            <person name="Xu X.-D."/>
            <person name="Tang Y.-Z."/>
            <person name="Zhang J."/>
        </authorList>
    </citation>
    <scope>NUCLEOTIDE SEQUENCE [LARGE SCALE GENOMIC DNA]</scope>
    <source>
        <strain evidence="13 14">MT2928</strain>
    </source>
</reference>
<evidence type="ECO:0000259" key="12">
    <source>
        <dbReference type="Pfam" id="PF08544"/>
    </source>
</evidence>
<dbReference type="InterPro" id="IPR020568">
    <property type="entry name" value="Ribosomal_Su5_D2-typ_SF"/>
</dbReference>
<dbReference type="PIRSF" id="PIRSF010376">
    <property type="entry name" value="IspE"/>
    <property type="match status" value="1"/>
</dbReference>
<keyword evidence="14" id="KW-1185">Reference proteome</keyword>
<feature type="binding site" evidence="10">
    <location>
        <begin position="88"/>
        <end position="98"/>
    </location>
    <ligand>
        <name>ATP</name>
        <dbReference type="ChEBI" id="CHEBI:30616"/>
    </ligand>
</feature>
<protein>
    <recommendedName>
        <fullName evidence="3 10">4-diphosphocytidyl-2-C-methyl-D-erythritol kinase</fullName>
        <shortName evidence="10">CMK</shortName>
        <ecNumber evidence="2 10">2.7.1.148</ecNumber>
    </recommendedName>
    <alternativeName>
        <fullName evidence="9 10">4-(cytidine-5'-diphospho)-2-C-methyl-D-erythritol kinase</fullName>
    </alternativeName>
</protein>
<dbReference type="AlphaFoldDB" id="A0A7S9LW13"/>
<sequence>MRELARAKINLTLHVTGRRPDGLHVLDSLVVFAECGDVLEAEPASTLSLTLDGPFGSALDAGGDNLVLRAAERMGGPGAALRLWKNLPVASGIGGGSADAAAAVRLLARMNGGALPEAATLTALGADVPVCLSAAPQRMRGIGEELSVAPALPPAWLVLVNPGVPVATARVFARLERFGRPIDLPERFTDFHNFAGWLREQRNDLEAPARAVAPVLDQVLPELAALPGAALARMSGSGATCFALFGSDAEALAAAETLRRAHPGWWVMPTAIAASG</sequence>
<evidence type="ECO:0000256" key="4">
    <source>
        <dbReference type="ARBA" id="ARBA00022679"/>
    </source>
</evidence>
<dbReference type="PANTHER" id="PTHR43527:SF2">
    <property type="entry name" value="4-DIPHOSPHOCYTIDYL-2-C-METHYL-D-ERYTHRITOL KINASE, CHLOROPLASTIC"/>
    <property type="match status" value="1"/>
</dbReference>
<feature type="active site" evidence="10">
    <location>
        <position position="8"/>
    </location>
</feature>
<comment type="pathway">
    <text evidence="10">Isoprenoid biosynthesis; isopentenyl diphosphate biosynthesis via DXP pathway; isopentenyl diphosphate from 1-deoxy-D-xylulose 5-phosphate: step 3/6.</text>
</comment>
<dbReference type="SUPFAM" id="SSF55060">
    <property type="entry name" value="GHMP Kinase, C-terminal domain"/>
    <property type="match status" value="1"/>
</dbReference>
<dbReference type="EC" id="2.7.1.148" evidence="2 10"/>
<evidence type="ECO:0000256" key="8">
    <source>
        <dbReference type="ARBA" id="ARBA00023229"/>
    </source>
</evidence>
<feature type="domain" description="GHMP kinase N-terminal" evidence="11">
    <location>
        <begin position="65"/>
        <end position="128"/>
    </location>
</feature>
<dbReference type="UniPathway" id="UPA00056">
    <property type="reaction ID" value="UER00094"/>
</dbReference>
<evidence type="ECO:0000256" key="5">
    <source>
        <dbReference type="ARBA" id="ARBA00022741"/>
    </source>
</evidence>
<dbReference type="EMBL" id="CP064942">
    <property type="protein sequence ID" value="QPH56216.1"/>
    <property type="molecule type" value="Genomic_DNA"/>
</dbReference>
<gene>
    <name evidence="10" type="primary">ispE</name>
    <name evidence="13" type="ORF">I0K15_13565</name>
</gene>
<keyword evidence="6 10" id="KW-0418">Kinase</keyword>
<dbReference type="InterPro" id="IPR006204">
    <property type="entry name" value="GHMP_kinase_N_dom"/>
</dbReference>
<evidence type="ECO:0000256" key="6">
    <source>
        <dbReference type="ARBA" id="ARBA00022777"/>
    </source>
</evidence>
<dbReference type="KEGG" id="poz:I0K15_13565"/>
<dbReference type="GO" id="GO:0019288">
    <property type="term" value="P:isopentenyl diphosphate biosynthetic process, methylerythritol 4-phosphate pathway"/>
    <property type="evidence" value="ECO:0007669"/>
    <property type="project" value="UniProtKB-UniRule"/>
</dbReference>
<proteinExistence type="inferred from homology"/>
<dbReference type="GO" id="GO:0016114">
    <property type="term" value="P:terpenoid biosynthetic process"/>
    <property type="evidence" value="ECO:0007669"/>
    <property type="project" value="InterPro"/>
</dbReference>
<evidence type="ECO:0000256" key="10">
    <source>
        <dbReference type="HAMAP-Rule" id="MF_00061"/>
    </source>
</evidence>
<dbReference type="NCBIfam" id="NF011202">
    <property type="entry name" value="PRK14608.1"/>
    <property type="match status" value="1"/>
</dbReference>
<dbReference type="Proteomes" id="UP000594800">
    <property type="component" value="Chromosome"/>
</dbReference>
<feature type="active site" evidence="10">
    <location>
        <position position="127"/>
    </location>
</feature>
<dbReference type="InterPro" id="IPR014721">
    <property type="entry name" value="Ribsml_uS5_D2-typ_fold_subgr"/>
</dbReference>
<keyword evidence="7 10" id="KW-0067">ATP-binding</keyword>
<comment type="function">
    <text evidence="10">Catalyzes the phosphorylation of the position 2 hydroxy group of 4-diphosphocytidyl-2C-methyl-D-erythritol.</text>
</comment>
<comment type="catalytic activity">
    <reaction evidence="10">
        <text>4-CDP-2-C-methyl-D-erythritol + ATP = 4-CDP-2-C-methyl-D-erythritol 2-phosphate + ADP + H(+)</text>
        <dbReference type="Rhea" id="RHEA:18437"/>
        <dbReference type="ChEBI" id="CHEBI:15378"/>
        <dbReference type="ChEBI" id="CHEBI:30616"/>
        <dbReference type="ChEBI" id="CHEBI:57823"/>
        <dbReference type="ChEBI" id="CHEBI:57919"/>
        <dbReference type="ChEBI" id="CHEBI:456216"/>
        <dbReference type="EC" id="2.7.1.148"/>
    </reaction>
</comment>
<dbReference type="PANTHER" id="PTHR43527">
    <property type="entry name" value="4-DIPHOSPHOCYTIDYL-2-C-METHYL-D-ERYTHRITOL KINASE, CHLOROPLASTIC"/>
    <property type="match status" value="1"/>
</dbReference>
<dbReference type="GO" id="GO:0050515">
    <property type="term" value="F:4-(cytidine 5'-diphospho)-2-C-methyl-D-erythritol kinase activity"/>
    <property type="evidence" value="ECO:0007669"/>
    <property type="project" value="UniProtKB-UniRule"/>
</dbReference>
<evidence type="ECO:0000256" key="1">
    <source>
        <dbReference type="ARBA" id="ARBA00009684"/>
    </source>
</evidence>
<comment type="similarity">
    <text evidence="1 10">Belongs to the GHMP kinase family. IspE subfamily.</text>
</comment>
<name>A0A7S9LW13_9RHOB</name>